<keyword evidence="4" id="KW-1185">Reference proteome</keyword>
<organism evidence="3 4">
    <name type="scientific">Pseudonocardia xishanensis</name>
    <dbReference type="NCBI Taxonomy" id="630995"/>
    <lineage>
        <taxon>Bacteria</taxon>
        <taxon>Bacillati</taxon>
        <taxon>Actinomycetota</taxon>
        <taxon>Actinomycetes</taxon>
        <taxon>Pseudonocardiales</taxon>
        <taxon>Pseudonocardiaceae</taxon>
        <taxon>Pseudonocardia</taxon>
    </lineage>
</organism>
<dbReference type="PANTHER" id="PTHR33498">
    <property type="entry name" value="TRANSPOSASE FOR INSERTION SEQUENCE ELEMENT IS1557"/>
    <property type="match status" value="1"/>
</dbReference>
<comment type="caution">
    <text evidence="3">The sequence shown here is derived from an EMBL/GenBank/DDBJ whole genome shotgun (WGS) entry which is preliminary data.</text>
</comment>
<reference evidence="4" key="1">
    <citation type="journal article" date="2019" name="Int. J. Syst. Evol. Microbiol.">
        <title>The Global Catalogue of Microorganisms (GCM) 10K type strain sequencing project: providing services to taxonomists for standard genome sequencing and annotation.</title>
        <authorList>
            <consortium name="The Broad Institute Genomics Platform"/>
            <consortium name="The Broad Institute Genome Sequencing Center for Infectious Disease"/>
            <person name="Wu L."/>
            <person name="Ma J."/>
        </authorList>
    </citation>
    <scope>NUCLEOTIDE SEQUENCE [LARGE SCALE GENOMIC DNA]</scope>
    <source>
        <strain evidence="4">JCM 17906</strain>
    </source>
</reference>
<evidence type="ECO:0000313" key="4">
    <source>
        <dbReference type="Proteomes" id="UP001501598"/>
    </source>
</evidence>
<dbReference type="Pfam" id="PF01610">
    <property type="entry name" value="DDE_Tnp_ISL3"/>
    <property type="match status" value="1"/>
</dbReference>
<feature type="compositionally biased region" description="Basic and acidic residues" evidence="1">
    <location>
        <begin position="204"/>
        <end position="214"/>
    </location>
</feature>
<proteinExistence type="predicted"/>
<protein>
    <recommendedName>
        <fullName evidence="2">Transposase IS204/IS1001/IS1096/IS1165 DDE domain-containing protein</fullName>
    </recommendedName>
</protein>
<evidence type="ECO:0000313" key="3">
    <source>
        <dbReference type="EMBL" id="GAA4550482.1"/>
    </source>
</evidence>
<dbReference type="InterPro" id="IPR002560">
    <property type="entry name" value="Transposase_DDE"/>
</dbReference>
<accession>A0ABP8RWN1</accession>
<dbReference type="EMBL" id="BAABGT010000057">
    <property type="protein sequence ID" value="GAA4550482.1"/>
    <property type="molecule type" value="Genomic_DNA"/>
</dbReference>
<feature type="compositionally biased region" description="Low complexity" evidence="1">
    <location>
        <begin position="254"/>
        <end position="266"/>
    </location>
</feature>
<dbReference type="PANTHER" id="PTHR33498:SF1">
    <property type="entry name" value="TRANSPOSASE FOR INSERTION SEQUENCE ELEMENT IS1557"/>
    <property type="match status" value="1"/>
</dbReference>
<feature type="domain" description="Transposase IS204/IS1001/IS1096/IS1165 DDE" evidence="2">
    <location>
        <begin position="109"/>
        <end position="207"/>
    </location>
</feature>
<dbReference type="InterPro" id="IPR047951">
    <property type="entry name" value="Transpos_ISL3"/>
</dbReference>
<gene>
    <name evidence="3" type="ORF">GCM10023175_40710</name>
</gene>
<name>A0ABP8RWN1_9PSEU</name>
<sequence length="266" mass="29106">MHAWQVRHLNDLPVAGRRMVLELRVRRLCTDTSCLQRTFREQIPLLSVKTARRTVRLTEMIGQIAVRLAGRAGSAVLGLLGVAVSRSTVLRTLLMLPLPSTTGPVPPVLSVDDVALCRGRRYMSMVIDPVTHRRIDVLPDRKAATLAEWLRQRPGVQVVCRDGSAACAEAIRDGAPDAMQVSDHWHLWHGLGAAVEKTVIAHSDSWRPDPDTDPGRSVPATAAQPDRVQQNRPLAERTPEPGTPRYTDCSTRESAYSSAPGGSAGR</sequence>
<evidence type="ECO:0000256" key="1">
    <source>
        <dbReference type="SAM" id="MobiDB-lite"/>
    </source>
</evidence>
<feature type="region of interest" description="Disordered" evidence="1">
    <location>
        <begin position="204"/>
        <end position="266"/>
    </location>
</feature>
<evidence type="ECO:0000259" key="2">
    <source>
        <dbReference type="Pfam" id="PF01610"/>
    </source>
</evidence>
<dbReference type="Proteomes" id="UP001501598">
    <property type="component" value="Unassembled WGS sequence"/>
</dbReference>
<dbReference type="RefSeq" id="WP_345420786.1">
    <property type="nucleotide sequence ID" value="NZ_BAABGT010000057.1"/>
</dbReference>